<dbReference type="GO" id="GO:0008324">
    <property type="term" value="F:monoatomic cation transmembrane transporter activity"/>
    <property type="evidence" value="ECO:0007669"/>
    <property type="project" value="InterPro"/>
</dbReference>
<dbReference type="HOGENOM" id="CLU_021126_0_1_6"/>
<evidence type="ECO:0000256" key="7">
    <source>
        <dbReference type="SAM" id="Phobius"/>
    </source>
</evidence>
<comment type="subcellular location">
    <subcellularLocation>
        <location evidence="1">Membrane</location>
        <topology evidence="1">Multi-pass membrane protein</topology>
    </subcellularLocation>
</comment>
<dbReference type="AlphaFoldDB" id="A0A075K923"/>
<feature type="transmembrane region" description="Helical" evidence="7">
    <location>
        <begin position="77"/>
        <end position="98"/>
    </location>
</feature>
<evidence type="ECO:0000313" key="9">
    <source>
        <dbReference type="EMBL" id="AIF48713.1"/>
    </source>
</evidence>
<evidence type="ECO:0000313" key="10">
    <source>
        <dbReference type="Proteomes" id="UP000027987"/>
    </source>
</evidence>
<sequence length="302" mass="32647">MSGHANSLRAILLALGANVAIFLSKLVAALITGSGAMLAEAVHSLADCGNQGLLLFGMRQAERPPTDDHPLGWGRALYFWSFLVAMLLFSVGGMFSIYEGIHKLSHPEPLKWPWLAIGVLGFGVVAESISMHGCLKEVNKAREGRSLWRWFHETRSSELLVIFGEDLAALIGLAVALVAVLATMITGNLLYDAAGTIVIGVLLVVVAIAVASEVKDLLIGQGVEPRRREELIAFINARPEVDVVLNVITLQMGPDVMVAVKARMSPAPDQTALVQAINSVERAMKAQFPDIRWSFFEPDITD</sequence>
<proteinExistence type="predicted"/>
<dbReference type="PATRIC" id="fig|1217721.7.peg.3373"/>
<accession>A0A075K923</accession>
<dbReference type="GO" id="GO:0016020">
    <property type="term" value="C:membrane"/>
    <property type="evidence" value="ECO:0007669"/>
    <property type="project" value="UniProtKB-SubCell"/>
</dbReference>
<dbReference type="KEGG" id="dja:HY57_16440"/>
<reference evidence="9 10" key="1">
    <citation type="submission" date="2014-07" db="EMBL/GenBank/DDBJ databases">
        <title>Complete Genome Sequence of Dyella japonica Strain A8 Isolated from Malaysian Tropical Soil.</title>
        <authorList>
            <person name="Hui R.K.H."/>
            <person name="Chen J.-W."/>
            <person name="Chan K.-G."/>
            <person name="Leung F.C.C."/>
        </authorList>
    </citation>
    <scope>NUCLEOTIDE SEQUENCE [LARGE SCALE GENOMIC DNA]</scope>
    <source>
        <strain evidence="9 10">A8</strain>
    </source>
</reference>
<dbReference type="EMBL" id="CP008884">
    <property type="protein sequence ID" value="AIF48713.1"/>
    <property type="molecule type" value="Genomic_DNA"/>
</dbReference>
<evidence type="ECO:0000256" key="2">
    <source>
        <dbReference type="ARBA" id="ARBA00022448"/>
    </source>
</evidence>
<keyword evidence="3 7" id="KW-0812">Transmembrane</keyword>
<feature type="transmembrane region" description="Helical" evidence="7">
    <location>
        <begin position="114"/>
        <end position="135"/>
    </location>
</feature>
<feature type="transmembrane region" description="Helical" evidence="7">
    <location>
        <begin position="189"/>
        <end position="211"/>
    </location>
</feature>
<dbReference type="STRING" id="1217721.HY57_16440"/>
<evidence type="ECO:0000256" key="6">
    <source>
        <dbReference type="ARBA" id="ARBA00023136"/>
    </source>
</evidence>
<feature type="transmembrane region" description="Helical" evidence="7">
    <location>
        <begin position="12"/>
        <end position="31"/>
    </location>
</feature>
<dbReference type="OrthoDB" id="9806522at2"/>
<feature type="transmembrane region" description="Helical" evidence="7">
    <location>
        <begin position="159"/>
        <end position="183"/>
    </location>
</feature>
<keyword evidence="4" id="KW-0862">Zinc</keyword>
<dbReference type="RefSeq" id="WP_019465452.1">
    <property type="nucleotide sequence ID" value="NZ_ALOY01000156.1"/>
</dbReference>
<evidence type="ECO:0000259" key="8">
    <source>
        <dbReference type="Pfam" id="PF01545"/>
    </source>
</evidence>
<dbReference type="SUPFAM" id="SSF161111">
    <property type="entry name" value="Cation efflux protein transmembrane domain-like"/>
    <property type="match status" value="1"/>
</dbReference>
<dbReference type="InterPro" id="IPR058533">
    <property type="entry name" value="Cation_efflux_TM"/>
</dbReference>
<dbReference type="InterPro" id="IPR027469">
    <property type="entry name" value="Cation_efflux_TMD_sf"/>
</dbReference>
<dbReference type="InterPro" id="IPR040177">
    <property type="entry name" value="SLC30A9"/>
</dbReference>
<dbReference type="InterPro" id="IPR002524">
    <property type="entry name" value="Cation_efflux"/>
</dbReference>
<dbReference type="NCBIfam" id="TIGR01297">
    <property type="entry name" value="CDF"/>
    <property type="match status" value="1"/>
</dbReference>
<evidence type="ECO:0000256" key="3">
    <source>
        <dbReference type="ARBA" id="ARBA00022692"/>
    </source>
</evidence>
<keyword evidence="10" id="KW-1185">Reference proteome</keyword>
<dbReference type="PANTHER" id="PTHR13414:SF9">
    <property type="entry name" value="PROTON-COUPLED ZINC ANTIPORTER SLC30A9, MITOCHONDRIAL"/>
    <property type="match status" value="1"/>
</dbReference>
<keyword evidence="4" id="KW-0406">Ion transport</keyword>
<evidence type="ECO:0000256" key="1">
    <source>
        <dbReference type="ARBA" id="ARBA00004141"/>
    </source>
</evidence>
<gene>
    <name evidence="9" type="ORF">HY57_16440</name>
</gene>
<dbReference type="Proteomes" id="UP000027987">
    <property type="component" value="Chromosome"/>
</dbReference>
<evidence type="ECO:0000256" key="5">
    <source>
        <dbReference type="ARBA" id="ARBA00022989"/>
    </source>
</evidence>
<dbReference type="Pfam" id="PF01545">
    <property type="entry name" value="Cation_efflux"/>
    <property type="match status" value="1"/>
</dbReference>
<evidence type="ECO:0000256" key="4">
    <source>
        <dbReference type="ARBA" id="ARBA00022906"/>
    </source>
</evidence>
<keyword evidence="6 7" id="KW-0472">Membrane</keyword>
<dbReference type="PANTHER" id="PTHR13414">
    <property type="entry name" value="HUEL-CATION TRANSPORTER"/>
    <property type="match status" value="1"/>
</dbReference>
<organism evidence="9 10">
    <name type="scientific">Dyella japonica A8</name>
    <dbReference type="NCBI Taxonomy" id="1217721"/>
    <lineage>
        <taxon>Bacteria</taxon>
        <taxon>Pseudomonadati</taxon>
        <taxon>Pseudomonadota</taxon>
        <taxon>Gammaproteobacteria</taxon>
        <taxon>Lysobacterales</taxon>
        <taxon>Rhodanobacteraceae</taxon>
        <taxon>Dyella</taxon>
    </lineage>
</organism>
<dbReference type="GO" id="GO:0006829">
    <property type="term" value="P:zinc ion transport"/>
    <property type="evidence" value="ECO:0007669"/>
    <property type="project" value="UniProtKB-KW"/>
</dbReference>
<keyword evidence="5 7" id="KW-1133">Transmembrane helix</keyword>
<name>A0A075K923_9GAMM</name>
<keyword evidence="2" id="KW-0813">Transport</keyword>
<keyword evidence="4" id="KW-0864">Zinc transport</keyword>
<feature type="domain" description="Cation efflux protein transmembrane" evidence="8">
    <location>
        <begin position="11"/>
        <end position="218"/>
    </location>
</feature>
<protein>
    <submittedName>
        <fullName evidence="9">Cytochrome C551</fullName>
    </submittedName>
</protein>
<dbReference type="Gene3D" id="1.20.1510.10">
    <property type="entry name" value="Cation efflux protein transmembrane domain"/>
    <property type="match status" value="1"/>
</dbReference>